<dbReference type="InterPro" id="IPR017946">
    <property type="entry name" value="PLC-like_Pdiesterase_TIM-brl"/>
</dbReference>
<dbReference type="GO" id="GO:0005524">
    <property type="term" value="F:ATP binding"/>
    <property type="evidence" value="ECO:0007669"/>
    <property type="project" value="UniProtKB-KW"/>
</dbReference>
<keyword evidence="6" id="KW-0808">Transferase</keyword>
<keyword evidence="14" id="KW-1185">Reference proteome</keyword>
<dbReference type="InterPro" id="IPR043001">
    <property type="entry name" value="IP5_2-K_N_lobe"/>
</dbReference>
<comment type="caution">
    <text evidence="13">The sequence shown here is derived from an EMBL/GenBank/DDBJ whole genome shotgun (WGS) entry which is preliminary data.</text>
</comment>
<evidence type="ECO:0000256" key="1">
    <source>
        <dbReference type="ARBA" id="ARBA00001774"/>
    </source>
</evidence>
<dbReference type="Proteomes" id="UP000018001">
    <property type="component" value="Unassembled WGS sequence"/>
</dbReference>
<evidence type="ECO:0000256" key="7">
    <source>
        <dbReference type="ARBA" id="ARBA00022741"/>
    </source>
</evidence>
<dbReference type="OrthoDB" id="7984201at2759"/>
<dbReference type="GO" id="GO:0032958">
    <property type="term" value="P:inositol phosphate biosynthetic process"/>
    <property type="evidence" value="ECO:0007669"/>
    <property type="project" value="TreeGrafter"/>
</dbReference>
<evidence type="ECO:0000256" key="5">
    <source>
        <dbReference type="ARBA" id="ARBA00014846"/>
    </source>
</evidence>
<evidence type="ECO:0000256" key="8">
    <source>
        <dbReference type="ARBA" id="ARBA00022777"/>
    </source>
</evidence>
<dbReference type="GO" id="GO:0008081">
    <property type="term" value="F:phosphoric diester hydrolase activity"/>
    <property type="evidence" value="ECO:0007669"/>
    <property type="project" value="InterPro"/>
</dbReference>
<evidence type="ECO:0000256" key="12">
    <source>
        <dbReference type="SAM" id="SignalP"/>
    </source>
</evidence>
<keyword evidence="9" id="KW-0067">ATP-binding</keyword>
<protein>
    <recommendedName>
        <fullName evidence="5">Inositol-pentakisphosphate 2-kinase</fullName>
        <ecNumber evidence="4">2.7.1.158</ecNumber>
    </recommendedName>
    <alternativeName>
        <fullName evidence="11">Inositol-1,3,4,5,6-pentakisphosphate 2-kinase</fullName>
    </alternativeName>
    <alternativeName>
        <fullName evidence="10">Ins(1,3,4,5,6)P5 2-kinase</fullName>
    </alternativeName>
</protein>
<comment type="catalytic activity">
    <reaction evidence="1">
        <text>1D-myo-inositol 1,3,4,5,6-pentakisphosphate + ATP = 1D-myo-inositol hexakisphosphate + ADP + H(+)</text>
        <dbReference type="Rhea" id="RHEA:20313"/>
        <dbReference type="ChEBI" id="CHEBI:15378"/>
        <dbReference type="ChEBI" id="CHEBI:30616"/>
        <dbReference type="ChEBI" id="CHEBI:57733"/>
        <dbReference type="ChEBI" id="CHEBI:58130"/>
        <dbReference type="ChEBI" id="CHEBI:456216"/>
        <dbReference type="EC" id="2.7.1.158"/>
    </reaction>
</comment>
<comment type="similarity">
    <text evidence="3">Belongs to the IPK1 type 1 family.</text>
</comment>
<dbReference type="InParanoid" id="V5GCG9"/>
<evidence type="ECO:0000256" key="4">
    <source>
        <dbReference type="ARBA" id="ARBA00012023"/>
    </source>
</evidence>
<keyword evidence="8" id="KW-0418">Kinase</keyword>
<dbReference type="Gene3D" id="3.20.20.190">
    <property type="entry name" value="Phosphatidylinositol (PI) phosphodiesterase"/>
    <property type="match status" value="1"/>
</dbReference>
<evidence type="ECO:0000256" key="3">
    <source>
        <dbReference type="ARBA" id="ARBA00008305"/>
    </source>
</evidence>
<proteinExistence type="inferred from homology"/>
<evidence type="ECO:0000256" key="11">
    <source>
        <dbReference type="ARBA" id="ARBA00030342"/>
    </source>
</evidence>
<keyword evidence="7" id="KW-0547">Nucleotide-binding</keyword>
<accession>V5GCG9</accession>
<evidence type="ECO:0000313" key="14">
    <source>
        <dbReference type="Proteomes" id="UP000018001"/>
    </source>
</evidence>
<name>V5GCG9_BYSSN</name>
<dbReference type="SUPFAM" id="SSF51695">
    <property type="entry name" value="PLC-like phosphodiesterases"/>
    <property type="match status" value="1"/>
</dbReference>
<organism evidence="13 14">
    <name type="scientific">Byssochlamys spectabilis (strain No. 5 / NBRC 109023)</name>
    <name type="common">Paecilomyces variotii</name>
    <dbReference type="NCBI Taxonomy" id="1356009"/>
    <lineage>
        <taxon>Eukaryota</taxon>
        <taxon>Fungi</taxon>
        <taxon>Dikarya</taxon>
        <taxon>Ascomycota</taxon>
        <taxon>Pezizomycotina</taxon>
        <taxon>Eurotiomycetes</taxon>
        <taxon>Eurotiomycetidae</taxon>
        <taxon>Eurotiales</taxon>
        <taxon>Thermoascaceae</taxon>
        <taxon>Paecilomyces</taxon>
    </lineage>
</organism>
<dbReference type="Pfam" id="PF26146">
    <property type="entry name" value="PI-PLC_X"/>
    <property type="match status" value="1"/>
</dbReference>
<reference evidence="14" key="1">
    <citation type="journal article" date="2014" name="Genome Announc.">
        <title>Draft genome sequence of the formaldehyde-resistant fungus Byssochlamys spectabilis No. 5 (anamorph Paecilomyces variotii No. 5) (NBRC109023).</title>
        <authorList>
            <person name="Oka T."/>
            <person name="Ekino K."/>
            <person name="Fukuda K."/>
            <person name="Nomura Y."/>
        </authorList>
    </citation>
    <scope>NUCLEOTIDE SEQUENCE [LARGE SCALE GENOMIC DNA]</scope>
    <source>
        <strain evidence="14">No. 5 / NBRC 109023</strain>
    </source>
</reference>
<dbReference type="EC" id="2.7.1.158" evidence="4"/>
<evidence type="ECO:0000256" key="2">
    <source>
        <dbReference type="ARBA" id="ARBA00003979"/>
    </source>
</evidence>
<dbReference type="GO" id="GO:0005634">
    <property type="term" value="C:nucleus"/>
    <property type="evidence" value="ECO:0007669"/>
    <property type="project" value="TreeGrafter"/>
</dbReference>
<sequence>MLGLGFLALLAPLVSAEALAPRATACNNSPDLCSKSYGEITHLGAHDSAFVRDASTDFSTSGNQFFNTTVQLDAGVRLVTAQVHKQNNEWHLCHSSCDLLDAGTLSAWLSSIKTWLDNNPNEVITVLLVNSDDASASDLNSQFEAANIVKYAYTPPSKSSAPTTWPTLQELINKGTRMMTFIASLDPSSNTVAPYLMDEFTFIFENQFEVTAAANFSCLPNRPSSVDGNTESAFSAKLLPFMNHFLDQKELLGIEIPNVDAVDTTNAPSGGTGNLGTAATTCKQDYSGRQPTFILVDFFDKGPAIATVDKLNNVTNAVGRIPVPSSDSSSSDSNSSGIFKGLVDLVNQAKMGAEPTIGNWVWAGGNWGVDLLVRRDGSGGAEATTAGLDQTHAPARSLHAQRQLRLGLRPKEQNRPQDSPRIIPVVDVRLRLPEPGSQAVGVYSAAIFERRRKILSLQAEGGANVVYRIVGPSVEMSIESEKVRYGAGTPPPTEIEDVDIRQPLEGKLLRLRKHISSGISYQETVCNFDTIIRPLFSPEELIDQTLVRLPKGLVQKCNEQLRIDEKLGKRPKKRHGVYLSTTEPFGLLITDMTSGHDSRITLAELKPKWLFQSPSAPPNAKRCRTCALREMKNSDARRTGDQEEQSFCPLDLVSENLDDVLRATRFIKGCADRQRLARFLHRNSILLKLREHQRVMKDVGLSGQPAKSTDMSLSMTLRDCTMFIKMPFSENQPIEARLGDLDLKTAAGGKAQYWLDIENRLIREGWYHGERCGQEKSECALNRLRAARK</sequence>
<keyword evidence="12" id="KW-0732">Signal</keyword>
<dbReference type="Gene3D" id="3.30.200.110">
    <property type="entry name" value="Inositol-pentakisphosphate 2-kinase, N-lobe"/>
    <property type="match status" value="1"/>
</dbReference>
<feature type="signal peptide" evidence="12">
    <location>
        <begin position="1"/>
        <end position="16"/>
    </location>
</feature>
<evidence type="ECO:0000256" key="6">
    <source>
        <dbReference type="ARBA" id="ARBA00022679"/>
    </source>
</evidence>
<dbReference type="Pfam" id="PF06090">
    <property type="entry name" value="Ins_P5_2-kin"/>
    <property type="match status" value="1"/>
</dbReference>
<dbReference type="InterPro" id="IPR009286">
    <property type="entry name" value="Ins_P5_2-kin"/>
</dbReference>
<dbReference type="HOGENOM" id="CLU_355629_0_0_1"/>
<dbReference type="GO" id="GO:0006629">
    <property type="term" value="P:lipid metabolic process"/>
    <property type="evidence" value="ECO:0007669"/>
    <property type="project" value="InterPro"/>
</dbReference>
<evidence type="ECO:0000313" key="13">
    <source>
        <dbReference type="EMBL" id="GAD99756.1"/>
    </source>
</evidence>
<comment type="function">
    <text evidence="2">Has kinase activity and phosphorylates inositol-1,3,4,5,6-pentakisphosphate (Ins(1,3,4,5,6)P5) to produce 1,2,3,4,5,6-hexakisphosphate (InsP6), also known as phytate.</text>
</comment>
<dbReference type="eggNOG" id="ENOG502RUV2">
    <property type="taxonomic scope" value="Eukaryota"/>
</dbReference>
<evidence type="ECO:0000256" key="9">
    <source>
        <dbReference type="ARBA" id="ARBA00022840"/>
    </source>
</evidence>
<dbReference type="AlphaFoldDB" id="V5GCG9"/>
<dbReference type="GO" id="GO:0035299">
    <property type="term" value="F:inositol-1,3,4,5,6-pentakisphosphate 2-kinase activity"/>
    <property type="evidence" value="ECO:0007669"/>
    <property type="project" value="UniProtKB-EC"/>
</dbReference>
<dbReference type="PANTHER" id="PTHR14456">
    <property type="entry name" value="INOSITOL POLYPHOSPHATE KINASE 1"/>
    <property type="match status" value="1"/>
</dbReference>
<feature type="chain" id="PRO_5004736988" description="Inositol-pentakisphosphate 2-kinase" evidence="12">
    <location>
        <begin position="17"/>
        <end position="789"/>
    </location>
</feature>
<dbReference type="PANTHER" id="PTHR14456:SF2">
    <property type="entry name" value="INOSITOL-PENTAKISPHOSPHATE 2-KINASE"/>
    <property type="match status" value="1"/>
</dbReference>
<dbReference type="EMBL" id="BAUL01000318">
    <property type="protein sequence ID" value="GAD99756.1"/>
    <property type="molecule type" value="Genomic_DNA"/>
</dbReference>
<gene>
    <name evidence="13" type="ORF">PVAR5_8482</name>
</gene>
<evidence type="ECO:0000256" key="10">
    <source>
        <dbReference type="ARBA" id="ARBA00029574"/>
    </source>
</evidence>